<dbReference type="PANTHER" id="PTHR32322:SF18">
    <property type="entry name" value="S-ADENOSYLMETHIONINE_S-ADENOSYLHOMOCYSTEINE TRANSPORTER"/>
    <property type="match status" value="1"/>
</dbReference>
<feature type="transmembrane region" description="Helical" evidence="7">
    <location>
        <begin position="13"/>
        <end position="31"/>
    </location>
</feature>
<evidence type="ECO:0000256" key="3">
    <source>
        <dbReference type="ARBA" id="ARBA00022475"/>
    </source>
</evidence>
<accession>A0A345BWA1</accession>
<feature type="transmembrane region" description="Helical" evidence="7">
    <location>
        <begin position="106"/>
        <end position="123"/>
    </location>
</feature>
<evidence type="ECO:0000256" key="4">
    <source>
        <dbReference type="ARBA" id="ARBA00022692"/>
    </source>
</evidence>
<evidence type="ECO:0000259" key="8">
    <source>
        <dbReference type="Pfam" id="PF00892"/>
    </source>
</evidence>
<evidence type="ECO:0000256" key="1">
    <source>
        <dbReference type="ARBA" id="ARBA00004651"/>
    </source>
</evidence>
<comment type="subcellular location">
    <subcellularLocation>
        <location evidence="1">Cell membrane</location>
        <topology evidence="1">Multi-pass membrane protein</topology>
    </subcellularLocation>
</comment>
<evidence type="ECO:0000313" key="9">
    <source>
        <dbReference type="EMBL" id="AXF55232.1"/>
    </source>
</evidence>
<dbReference type="PANTHER" id="PTHR32322">
    <property type="entry name" value="INNER MEMBRANE TRANSPORTER"/>
    <property type="match status" value="1"/>
</dbReference>
<sequence>MAQLKNIIPDNKIIIYMLMLIITLLWGYAWVLMKDALTYMGPFTFSALRFGTGSVTLLLVIWILKIGLPPRRYWKHLVVIGLLQTTVVFTLVMYALEFVDAGQSSVLLYSMPVWSSLLAVQFLGEKINPAKMTGLLMGIIGLFTIVGWDMWVGQPIEVIVGQLLIIIAAIAWAISNIYYRRAVSGLSQLQVSAMQMFFGAIGITLAALAMEWGEPIIFNAASIYYILFTGVLASALCFTAWFFIISKIDMVTATISTLLVPIFGLTFSSILLGEDMTVGVLTGSALIIVGIIIATVAKKK</sequence>
<feature type="transmembrane region" description="Helical" evidence="7">
    <location>
        <begin position="43"/>
        <end position="64"/>
    </location>
</feature>
<dbReference type="SUPFAM" id="SSF103481">
    <property type="entry name" value="Multidrug resistance efflux transporter EmrE"/>
    <property type="match status" value="2"/>
</dbReference>
<keyword evidence="5 7" id="KW-1133">Transmembrane helix</keyword>
<feature type="transmembrane region" description="Helical" evidence="7">
    <location>
        <begin position="278"/>
        <end position="297"/>
    </location>
</feature>
<evidence type="ECO:0000313" key="10">
    <source>
        <dbReference type="Proteomes" id="UP000252100"/>
    </source>
</evidence>
<feature type="transmembrane region" description="Helical" evidence="7">
    <location>
        <begin position="135"/>
        <end position="153"/>
    </location>
</feature>
<gene>
    <name evidence="9" type="ORF">DT065_03820</name>
</gene>
<feature type="transmembrane region" description="Helical" evidence="7">
    <location>
        <begin position="76"/>
        <end position="94"/>
    </location>
</feature>
<protein>
    <submittedName>
        <fullName evidence="9">DMT family transporter</fullName>
    </submittedName>
</protein>
<dbReference type="RefSeq" id="WP_114371032.1">
    <property type="nucleotide sequence ID" value="NZ_CP031092.1"/>
</dbReference>
<dbReference type="KEGG" id="rue:DT065_03820"/>
<keyword evidence="6 7" id="KW-0472">Membrane</keyword>
<keyword evidence="3" id="KW-1003">Cell membrane</keyword>
<evidence type="ECO:0000256" key="2">
    <source>
        <dbReference type="ARBA" id="ARBA00007362"/>
    </source>
</evidence>
<feature type="domain" description="EamA" evidence="8">
    <location>
        <begin position="161"/>
        <end position="294"/>
    </location>
</feature>
<dbReference type="OrthoDB" id="67135at2"/>
<dbReference type="EMBL" id="CP031092">
    <property type="protein sequence ID" value="AXF55232.1"/>
    <property type="molecule type" value="Genomic_DNA"/>
</dbReference>
<organism evidence="9 10">
    <name type="scientific">Salicibibacter kimchii</name>
    <dbReference type="NCBI Taxonomy" id="2099786"/>
    <lineage>
        <taxon>Bacteria</taxon>
        <taxon>Bacillati</taxon>
        <taxon>Bacillota</taxon>
        <taxon>Bacilli</taxon>
        <taxon>Bacillales</taxon>
        <taxon>Bacillaceae</taxon>
        <taxon>Salicibibacter</taxon>
    </lineage>
</organism>
<name>A0A345BWA1_9BACI</name>
<feature type="transmembrane region" description="Helical" evidence="7">
    <location>
        <begin position="159"/>
        <end position="179"/>
    </location>
</feature>
<feature type="domain" description="EamA" evidence="8">
    <location>
        <begin position="15"/>
        <end position="146"/>
    </location>
</feature>
<feature type="transmembrane region" description="Helical" evidence="7">
    <location>
        <begin position="222"/>
        <end position="244"/>
    </location>
</feature>
<evidence type="ECO:0000256" key="6">
    <source>
        <dbReference type="ARBA" id="ARBA00023136"/>
    </source>
</evidence>
<reference evidence="9 10" key="1">
    <citation type="journal article" date="2018" name="J. Microbiol.">
        <title>Salicibibacter kimchii gen. nov., sp. nov., a moderately halophilic and alkalitolerant bacterium in the family Bacillaceae, isolated from kimchi.</title>
        <authorList>
            <person name="Jang J.Y."/>
            <person name="Oh Y.J."/>
            <person name="Lim S.K."/>
            <person name="Park H.K."/>
            <person name="Lee C."/>
            <person name="Kim J.Y."/>
            <person name="Lee M.A."/>
            <person name="Choi H.J."/>
        </authorList>
    </citation>
    <scope>NUCLEOTIDE SEQUENCE [LARGE SCALE GENOMIC DNA]</scope>
    <source>
        <strain evidence="9 10">NKC1-1</strain>
    </source>
</reference>
<feature type="transmembrane region" description="Helical" evidence="7">
    <location>
        <begin position="251"/>
        <end position="272"/>
    </location>
</feature>
<keyword evidence="4 7" id="KW-0812">Transmembrane</keyword>
<dbReference type="InterPro" id="IPR037185">
    <property type="entry name" value="EmrE-like"/>
</dbReference>
<dbReference type="GO" id="GO:0005886">
    <property type="term" value="C:plasma membrane"/>
    <property type="evidence" value="ECO:0007669"/>
    <property type="project" value="UniProtKB-SubCell"/>
</dbReference>
<dbReference type="Pfam" id="PF00892">
    <property type="entry name" value="EamA"/>
    <property type="match status" value="2"/>
</dbReference>
<dbReference type="Proteomes" id="UP000252100">
    <property type="component" value="Chromosome"/>
</dbReference>
<proteinExistence type="inferred from homology"/>
<evidence type="ECO:0000256" key="5">
    <source>
        <dbReference type="ARBA" id="ARBA00022989"/>
    </source>
</evidence>
<comment type="similarity">
    <text evidence="2">Belongs to the EamA transporter family.</text>
</comment>
<feature type="transmembrane region" description="Helical" evidence="7">
    <location>
        <begin position="191"/>
        <end position="210"/>
    </location>
</feature>
<dbReference type="InterPro" id="IPR000620">
    <property type="entry name" value="EamA_dom"/>
</dbReference>
<dbReference type="AlphaFoldDB" id="A0A345BWA1"/>
<evidence type="ECO:0000256" key="7">
    <source>
        <dbReference type="SAM" id="Phobius"/>
    </source>
</evidence>
<keyword evidence="10" id="KW-1185">Reference proteome</keyword>
<dbReference type="InterPro" id="IPR050638">
    <property type="entry name" value="AA-Vitamin_Transporters"/>
</dbReference>